<accession>A0A2T2P337</accession>
<dbReference type="Proteomes" id="UP000240883">
    <property type="component" value="Unassembled WGS sequence"/>
</dbReference>
<evidence type="ECO:0000259" key="4">
    <source>
        <dbReference type="Pfam" id="PF04909"/>
    </source>
</evidence>
<evidence type="ECO:0000313" key="6">
    <source>
        <dbReference type="Proteomes" id="UP000240883"/>
    </source>
</evidence>
<evidence type="ECO:0000256" key="1">
    <source>
        <dbReference type="ARBA" id="ARBA00022793"/>
    </source>
</evidence>
<evidence type="ECO:0000313" key="5">
    <source>
        <dbReference type="EMBL" id="PSN72049.1"/>
    </source>
</evidence>
<dbReference type="PANTHER" id="PTHR21240">
    <property type="entry name" value="2-AMINO-3-CARBOXYLMUCONATE-6-SEMIALDEHYDE DECARBOXYLASE"/>
    <property type="match status" value="1"/>
</dbReference>
<organism evidence="5 6">
    <name type="scientific">Corynespora cassiicola Philippines</name>
    <dbReference type="NCBI Taxonomy" id="1448308"/>
    <lineage>
        <taxon>Eukaryota</taxon>
        <taxon>Fungi</taxon>
        <taxon>Dikarya</taxon>
        <taxon>Ascomycota</taxon>
        <taxon>Pezizomycotina</taxon>
        <taxon>Dothideomycetes</taxon>
        <taxon>Pleosporomycetidae</taxon>
        <taxon>Pleosporales</taxon>
        <taxon>Corynesporascaceae</taxon>
        <taxon>Corynespora</taxon>
    </lineage>
</organism>
<dbReference type="GO" id="GO:0019748">
    <property type="term" value="P:secondary metabolic process"/>
    <property type="evidence" value="ECO:0007669"/>
    <property type="project" value="TreeGrafter"/>
</dbReference>
<keyword evidence="1 3" id="KW-0210">Decarboxylase</keyword>
<dbReference type="Gene3D" id="3.20.20.140">
    <property type="entry name" value="Metal-dependent hydrolases"/>
    <property type="match status" value="1"/>
</dbReference>
<dbReference type="GO" id="GO:0016831">
    <property type="term" value="F:carboxy-lyase activity"/>
    <property type="evidence" value="ECO:0007669"/>
    <property type="project" value="UniProtKB-KW"/>
</dbReference>
<dbReference type="STRING" id="1448308.A0A2T2P337"/>
<dbReference type="SUPFAM" id="SSF51556">
    <property type="entry name" value="Metallo-dependent hydrolases"/>
    <property type="match status" value="1"/>
</dbReference>
<evidence type="ECO:0000256" key="3">
    <source>
        <dbReference type="RuleBase" id="RU366045"/>
    </source>
</evidence>
<dbReference type="InterPro" id="IPR032466">
    <property type="entry name" value="Metal_Hydrolase"/>
</dbReference>
<evidence type="ECO:0000256" key="2">
    <source>
        <dbReference type="ARBA" id="ARBA00023239"/>
    </source>
</evidence>
<keyword evidence="6" id="KW-1185">Reference proteome</keyword>
<dbReference type="Pfam" id="PF04909">
    <property type="entry name" value="Amidohydro_2"/>
    <property type="match status" value="1"/>
</dbReference>
<reference evidence="5 6" key="1">
    <citation type="journal article" date="2018" name="Front. Microbiol.">
        <title>Genome-Wide Analysis of Corynespora cassiicola Leaf Fall Disease Putative Effectors.</title>
        <authorList>
            <person name="Lopez D."/>
            <person name="Ribeiro S."/>
            <person name="Label P."/>
            <person name="Fumanal B."/>
            <person name="Venisse J.S."/>
            <person name="Kohler A."/>
            <person name="de Oliveira R.R."/>
            <person name="Labutti K."/>
            <person name="Lipzen A."/>
            <person name="Lail K."/>
            <person name="Bauer D."/>
            <person name="Ohm R.A."/>
            <person name="Barry K.W."/>
            <person name="Spatafora J."/>
            <person name="Grigoriev I.V."/>
            <person name="Martin F.M."/>
            <person name="Pujade-Renaud V."/>
        </authorList>
    </citation>
    <scope>NUCLEOTIDE SEQUENCE [LARGE SCALE GENOMIC DNA]</scope>
    <source>
        <strain evidence="5 6">Philippines</strain>
    </source>
</reference>
<dbReference type="GO" id="GO:0005737">
    <property type="term" value="C:cytoplasm"/>
    <property type="evidence" value="ECO:0007669"/>
    <property type="project" value="TreeGrafter"/>
</dbReference>
<feature type="domain" description="Amidohydrolase-related" evidence="4">
    <location>
        <begin position="8"/>
        <end position="324"/>
    </location>
</feature>
<dbReference type="OrthoDB" id="2832284at2759"/>
<dbReference type="PANTHER" id="PTHR21240:SF28">
    <property type="entry name" value="ISO-OROTATE DECARBOXYLASE (EUROFUNG)"/>
    <property type="match status" value="1"/>
</dbReference>
<keyword evidence="2 3" id="KW-0456">Lyase</keyword>
<proteinExistence type="inferred from homology"/>
<dbReference type="InterPro" id="IPR032465">
    <property type="entry name" value="ACMSD"/>
</dbReference>
<gene>
    <name evidence="5" type="ORF">BS50DRAFT_630139</name>
</gene>
<protein>
    <submittedName>
        <fullName evidence="5">Amidohydrolase 2</fullName>
    </submittedName>
</protein>
<sequence>MSKHVYTIDTHTHALPNIMLEALVTSGRATRKDSDPTGLYVDGHLLPNFTVPSYLENREKWGYDYSVLSITAPGVSFLNNVTEERELARKINDEMFDWTQKYPDKLGAFACLPLPNIEAAIEEARYCLDDLHFEGIGIFTNYEGRYIGDSYYDPLFEELNRRKATVFVHPVAPIPEPKITEAIASPILEYPVDSTRAVASLLFTQWRKRFPDITMIFSHGGGFLPFLAHRLAFQTTEQFHGGWDYNESFDVLKSFYFDLAGTTGEAQLAALMSFVGPDRLLFATDYPYYPERLLQLQEDGFKSYGFTPEEVKKIRSENALAILPTIKDKIIKD</sequence>
<keyword evidence="5" id="KW-0378">Hydrolase</keyword>
<dbReference type="AlphaFoldDB" id="A0A2T2P337"/>
<dbReference type="GO" id="GO:0016787">
    <property type="term" value="F:hydrolase activity"/>
    <property type="evidence" value="ECO:0007669"/>
    <property type="project" value="UniProtKB-KW"/>
</dbReference>
<dbReference type="EMBL" id="KZ678130">
    <property type="protein sequence ID" value="PSN72049.1"/>
    <property type="molecule type" value="Genomic_DNA"/>
</dbReference>
<comment type="similarity">
    <text evidence="3">Belongs to the metallo-dependent hydrolases superfamily.</text>
</comment>
<name>A0A2T2P337_CORCC</name>
<dbReference type="InterPro" id="IPR006680">
    <property type="entry name" value="Amidohydro-rel"/>
</dbReference>